<evidence type="ECO:0000313" key="1">
    <source>
        <dbReference type="EMBL" id="RFA26911.1"/>
    </source>
</evidence>
<proteinExistence type="predicted"/>
<protein>
    <submittedName>
        <fullName evidence="1">Uncharacterized protein</fullName>
    </submittedName>
</protein>
<sequence>MRSSVPIPGNPWPHDMVLSVEDNPKALIDMLWVREAWGLQPDGDDLPPLLADQSVREHSESVDVSKRALWQSAWPSVWAACVDHAGRVSTEDLFTRLHQTANGSAERAELLRELLGPDWRDRFGDEAFDERYRAWTTGNFEALFRGHRRPLDEDPERVSLASLVPAWEAGLTRVVTVPCAGTHSRKIGPHTLLVTAETRENPERYAEALDGFR</sequence>
<evidence type="ECO:0000313" key="2">
    <source>
        <dbReference type="Proteomes" id="UP000257080"/>
    </source>
</evidence>
<reference evidence="1 2" key="1">
    <citation type="submission" date="2017-04" db="EMBL/GenBank/DDBJ databases">
        <title>Comparative genome analysis of Subtercola boreus.</title>
        <authorList>
            <person name="Cho Y.-J."/>
            <person name="Cho A."/>
            <person name="Kim O.-S."/>
            <person name="Lee J.-I."/>
        </authorList>
    </citation>
    <scope>NUCLEOTIDE SEQUENCE [LARGE SCALE GENOMIC DNA]</scope>
    <source>
        <strain evidence="1 2">P28004</strain>
    </source>
</reference>
<accession>A0A3E0WAE2</accession>
<dbReference type="RefSeq" id="WP_116418673.1">
    <property type="nucleotide sequence ID" value="NZ_NBXC01000017.1"/>
</dbReference>
<dbReference type="EMBL" id="NBXE01000022">
    <property type="protein sequence ID" value="RFA26911.1"/>
    <property type="molecule type" value="Genomic_DNA"/>
</dbReference>
<dbReference type="Proteomes" id="UP000257080">
    <property type="component" value="Unassembled WGS sequence"/>
</dbReference>
<gene>
    <name evidence="1" type="ORF">B7R25_09205</name>
</gene>
<organism evidence="1 2">
    <name type="scientific">Subtercola boreus</name>
    <dbReference type="NCBI Taxonomy" id="120213"/>
    <lineage>
        <taxon>Bacteria</taxon>
        <taxon>Bacillati</taxon>
        <taxon>Actinomycetota</taxon>
        <taxon>Actinomycetes</taxon>
        <taxon>Micrococcales</taxon>
        <taxon>Microbacteriaceae</taxon>
        <taxon>Subtercola</taxon>
    </lineage>
</organism>
<comment type="caution">
    <text evidence="1">The sequence shown here is derived from an EMBL/GenBank/DDBJ whole genome shotgun (WGS) entry which is preliminary data.</text>
</comment>
<dbReference type="OrthoDB" id="4933261at2"/>
<name>A0A3E0WAE2_9MICO</name>
<dbReference type="AlphaFoldDB" id="A0A3E0WAE2"/>